<protein>
    <submittedName>
        <fullName evidence="3">Uncharacterized protein</fullName>
    </submittedName>
</protein>
<dbReference type="Proteomes" id="UP000242254">
    <property type="component" value="Unassembled WGS sequence"/>
</dbReference>
<dbReference type="EMBL" id="KZ303848">
    <property type="protein sequence ID" value="PHZ13167.1"/>
    <property type="molecule type" value="Genomic_DNA"/>
</dbReference>
<dbReference type="GeneID" id="35444822"/>
<feature type="compositionally biased region" description="Low complexity" evidence="1">
    <location>
        <begin position="55"/>
        <end position="65"/>
    </location>
</feature>
<feature type="signal peptide" evidence="2">
    <location>
        <begin position="1"/>
        <end position="24"/>
    </location>
</feature>
<dbReference type="RefSeq" id="XP_023466875.1">
    <property type="nucleotide sequence ID" value="XM_023613833.1"/>
</dbReference>
<organism evidence="3 4">
    <name type="scientific">Rhizopus microsporus ATCC 52813</name>
    <dbReference type="NCBI Taxonomy" id="1340429"/>
    <lineage>
        <taxon>Eukaryota</taxon>
        <taxon>Fungi</taxon>
        <taxon>Fungi incertae sedis</taxon>
        <taxon>Mucoromycota</taxon>
        <taxon>Mucoromycotina</taxon>
        <taxon>Mucoromycetes</taxon>
        <taxon>Mucorales</taxon>
        <taxon>Mucorineae</taxon>
        <taxon>Rhizopodaceae</taxon>
        <taxon>Rhizopus</taxon>
    </lineage>
</organism>
<name>A0A2G4SWL9_RHIZD</name>
<reference evidence="3 4" key="1">
    <citation type="journal article" date="2016" name="Proc. Natl. Acad. Sci. U.S.A.">
        <title>Lipid metabolic changes in an early divergent fungus govern the establishment of a mutualistic symbiosis with endobacteria.</title>
        <authorList>
            <person name="Lastovetsky O.A."/>
            <person name="Gaspar M.L."/>
            <person name="Mondo S.J."/>
            <person name="LaButti K.M."/>
            <person name="Sandor L."/>
            <person name="Grigoriev I.V."/>
            <person name="Henry S.A."/>
            <person name="Pawlowska T.E."/>
        </authorList>
    </citation>
    <scope>NUCLEOTIDE SEQUENCE [LARGE SCALE GENOMIC DNA]</scope>
    <source>
        <strain evidence="3 4">ATCC 52813</strain>
    </source>
</reference>
<evidence type="ECO:0000256" key="2">
    <source>
        <dbReference type="SAM" id="SignalP"/>
    </source>
</evidence>
<proteinExistence type="predicted"/>
<evidence type="ECO:0000313" key="4">
    <source>
        <dbReference type="Proteomes" id="UP000242254"/>
    </source>
</evidence>
<keyword evidence="4" id="KW-1185">Reference proteome</keyword>
<feature type="region of interest" description="Disordered" evidence="1">
    <location>
        <begin position="45"/>
        <end position="74"/>
    </location>
</feature>
<evidence type="ECO:0000256" key="1">
    <source>
        <dbReference type="SAM" id="MobiDB-lite"/>
    </source>
</evidence>
<gene>
    <name evidence="3" type="ORF">RHIMIDRAFT_291691</name>
</gene>
<keyword evidence="2" id="KW-0732">Signal</keyword>
<sequence>MSKNSLFRFLLFFLLQMKRHSTSSSSERPSKGAKLNECTVASTQEVDYSSTVNQEGTSSSSSKPGPSKKEQQKIDKQNALLKFKTEQKTLGEVKFPSCGLTTHALSTSNLCPDKKAKIPVCNSDERVENFVIETFLPRNVDNVVTEKSKRRVHTILKCKQNTCNIVWNRDIMTAHNILDIFLFAARNNNQRLDVFMRQVHLTNLPYD</sequence>
<feature type="chain" id="PRO_5013928911" evidence="2">
    <location>
        <begin position="25"/>
        <end position="207"/>
    </location>
</feature>
<dbReference type="AlphaFoldDB" id="A0A2G4SWL9"/>
<feature type="compositionally biased region" description="Polar residues" evidence="1">
    <location>
        <begin position="45"/>
        <end position="54"/>
    </location>
</feature>
<evidence type="ECO:0000313" key="3">
    <source>
        <dbReference type="EMBL" id="PHZ13167.1"/>
    </source>
</evidence>
<accession>A0A2G4SWL9</accession>